<dbReference type="AlphaFoldDB" id="A0A2K3LI73"/>
<reference evidence="1 2" key="2">
    <citation type="journal article" date="2017" name="Front. Plant Sci.">
        <title>Gene Classification and Mining of Molecular Markers Useful in Red Clover (Trifolium pratense) Breeding.</title>
        <authorList>
            <person name="Istvanek J."/>
            <person name="Dluhosova J."/>
            <person name="Dluhos P."/>
            <person name="Patkova L."/>
            <person name="Nedelnik J."/>
            <person name="Repkova J."/>
        </authorList>
    </citation>
    <scope>NUCLEOTIDE SEQUENCE [LARGE SCALE GENOMIC DNA]</scope>
    <source>
        <strain evidence="2">cv. Tatra</strain>
        <tissue evidence="1">Young leaves</tissue>
    </source>
</reference>
<reference evidence="1 2" key="1">
    <citation type="journal article" date="2014" name="Am. J. Bot.">
        <title>Genome assembly and annotation for red clover (Trifolium pratense; Fabaceae).</title>
        <authorList>
            <person name="Istvanek J."/>
            <person name="Jaros M."/>
            <person name="Krenek A."/>
            <person name="Repkova J."/>
        </authorList>
    </citation>
    <scope>NUCLEOTIDE SEQUENCE [LARGE SCALE GENOMIC DNA]</scope>
    <source>
        <strain evidence="2">cv. Tatra</strain>
        <tissue evidence="1">Young leaves</tissue>
    </source>
</reference>
<sequence>DKSTVGEPIKTFAPSKMAMAIPRAVRTGYPARLGPALTGDASLNRIVNTSTNCDRSHRTEDLEELHIEMRNNDDNAQCFNFEEWGNNMEPATGVELGTTHTCVVEWHEEKNKAHTIIKKIDSDDPFLFVRKCMLLLH</sequence>
<organism evidence="1 2">
    <name type="scientific">Trifolium pratense</name>
    <name type="common">Red clover</name>
    <dbReference type="NCBI Taxonomy" id="57577"/>
    <lineage>
        <taxon>Eukaryota</taxon>
        <taxon>Viridiplantae</taxon>
        <taxon>Streptophyta</taxon>
        <taxon>Embryophyta</taxon>
        <taxon>Tracheophyta</taxon>
        <taxon>Spermatophyta</taxon>
        <taxon>Magnoliopsida</taxon>
        <taxon>eudicotyledons</taxon>
        <taxon>Gunneridae</taxon>
        <taxon>Pentapetalae</taxon>
        <taxon>rosids</taxon>
        <taxon>fabids</taxon>
        <taxon>Fabales</taxon>
        <taxon>Fabaceae</taxon>
        <taxon>Papilionoideae</taxon>
        <taxon>50 kb inversion clade</taxon>
        <taxon>NPAAA clade</taxon>
        <taxon>Hologalegina</taxon>
        <taxon>IRL clade</taxon>
        <taxon>Trifolieae</taxon>
        <taxon>Trifolium</taxon>
    </lineage>
</organism>
<proteinExistence type="predicted"/>
<accession>A0A2K3LI73</accession>
<name>A0A2K3LI73_TRIPR</name>
<protein>
    <submittedName>
        <fullName evidence="1">Uncharacterized protein</fullName>
    </submittedName>
</protein>
<gene>
    <name evidence="1" type="ORF">L195_g034193</name>
</gene>
<evidence type="ECO:0000313" key="1">
    <source>
        <dbReference type="EMBL" id="PNX78216.1"/>
    </source>
</evidence>
<feature type="non-terminal residue" evidence="1">
    <location>
        <position position="1"/>
    </location>
</feature>
<evidence type="ECO:0000313" key="2">
    <source>
        <dbReference type="Proteomes" id="UP000236291"/>
    </source>
</evidence>
<dbReference type="Proteomes" id="UP000236291">
    <property type="component" value="Unassembled WGS sequence"/>
</dbReference>
<dbReference type="EMBL" id="ASHM01033702">
    <property type="protein sequence ID" value="PNX78216.1"/>
    <property type="molecule type" value="Genomic_DNA"/>
</dbReference>
<comment type="caution">
    <text evidence="1">The sequence shown here is derived from an EMBL/GenBank/DDBJ whole genome shotgun (WGS) entry which is preliminary data.</text>
</comment>